<reference evidence="1 2" key="1">
    <citation type="journal article" date="2011" name="Mol. Biol. Evol.">
        <title>Phylogenomic evidence for the presence of a flagellum and cbb3 oxidase in the free-living mitochondrial ancestor.</title>
        <authorList>
            <person name="Sassera D."/>
            <person name="Lo N."/>
            <person name="Epis S."/>
            <person name="D'Auria G."/>
            <person name="Montagna M."/>
            <person name="Comandatore F."/>
            <person name="Horner D."/>
            <person name="Pereto J."/>
            <person name="Luciano A.M."/>
            <person name="Franciosi F."/>
            <person name="Ferri E."/>
            <person name="Crotti E."/>
            <person name="Bazzocchi C."/>
            <person name="Daffonchio D."/>
            <person name="Sacchi L."/>
            <person name="Moya A."/>
            <person name="Latorre A."/>
            <person name="Bandi C."/>
        </authorList>
    </citation>
    <scope>NUCLEOTIDE SEQUENCE [LARGE SCALE GENOMIC DNA]</scope>
    <source>
        <strain evidence="1 2">IricVA</strain>
    </source>
</reference>
<protein>
    <submittedName>
        <fullName evidence="1">Uncharacterized protein</fullName>
    </submittedName>
</protein>
<accession>F7XWS2</accession>
<proteinExistence type="predicted"/>
<dbReference type="Proteomes" id="UP000006639">
    <property type="component" value="Chromosome"/>
</dbReference>
<dbReference type="HOGENOM" id="CLU_3170291_0_0_5"/>
<dbReference type="KEGG" id="mmn:midi_00833"/>
<organism evidence="1 2">
    <name type="scientific">Midichloria mitochondrii (strain IricVA)</name>
    <dbReference type="NCBI Taxonomy" id="696127"/>
    <lineage>
        <taxon>Bacteria</taxon>
        <taxon>Pseudomonadati</taxon>
        <taxon>Pseudomonadota</taxon>
        <taxon>Alphaproteobacteria</taxon>
        <taxon>Rickettsiales</taxon>
        <taxon>Candidatus Midichloriaceae</taxon>
        <taxon>Candidatus Midichloria</taxon>
    </lineage>
</organism>
<evidence type="ECO:0000313" key="1">
    <source>
        <dbReference type="EMBL" id="AEI89121.1"/>
    </source>
</evidence>
<dbReference type="AlphaFoldDB" id="F7XWS2"/>
<gene>
    <name evidence="1" type="ordered locus">midi_00833</name>
</gene>
<evidence type="ECO:0000313" key="2">
    <source>
        <dbReference type="Proteomes" id="UP000006639"/>
    </source>
</evidence>
<dbReference type="EMBL" id="CP002130">
    <property type="protein sequence ID" value="AEI89121.1"/>
    <property type="molecule type" value="Genomic_DNA"/>
</dbReference>
<keyword evidence="2" id="KW-1185">Reference proteome</keyword>
<name>F7XWS2_MIDMI</name>
<sequence>MVAGMMELTNTKVATVICGTIGQGWNANQYEITGQGKLLFMKQQVMN</sequence>